<dbReference type="InterPro" id="IPR042812">
    <property type="entry name" value="SAMD3"/>
</dbReference>
<dbReference type="PANTHER" id="PTHR47302">
    <property type="entry name" value="STERILE ALPHA MOTIF DOMAIN-CONTAINING PROTEIN 3"/>
    <property type="match status" value="1"/>
</dbReference>
<organism evidence="1 2">
    <name type="scientific">Cirrhinus molitorella</name>
    <name type="common">mud carp</name>
    <dbReference type="NCBI Taxonomy" id="172907"/>
    <lineage>
        <taxon>Eukaryota</taxon>
        <taxon>Metazoa</taxon>
        <taxon>Chordata</taxon>
        <taxon>Craniata</taxon>
        <taxon>Vertebrata</taxon>
        <taxon>Euteleostomi</taxon>
        <taxon>Actinopterygii</taxon>
        <taxon>Neopterygii</taxon>
        <taxon>Teleostei</taxon>
        <taxon>Ostariophysi</taxon>
        <taxon>Cypriniformes</taxon>
        <taxon>Cyprinidae</taxon>
        <taxon>Labeoninae</taxon>
        <taxon>Labeonini</taxon>
        <taxon>Cirrhinus</taxon>
    </lineage>
</organism>
<evidence type="ECO:0000313" key="1">
    <source>
        <dbReference type="EMBL" id="KAK2907310.1"/>
    </source>
</evidence>
<accession>A0AA88QAA6</accession>
<dbReference type="Proteomes" id="UP001187343">
    <property type="component" value="Unassembled WGS sequence"/>
</dbReference>
<sequence length="483" mass="54427">MALASLSSEELVMKLGAAGLELSDEEKRRFKDFEVDGETVSTGLTDHMIGQLFEKSFKKQVKFIKIVQQLKQSQSEEPSESQTASPAVRQVLKQGTPVPFPPVFSLPKFPKDVQLKLDNKEPCHKINSYRHKIIRVLQETMAQHTLYPSNSDYVSVVKALISKYPFLRDAEGNGYHTWHMSLKRKFKTERSPLVDEEEVKKIKIKYGHNVKSTGEKEASCQRASRSVADEDRVSLIGEDAASINAHVKTLKDQYKKTKPDAAVVDEKMKQTFAWRRMEITNGIPVADILGKYPFLRTPSVLFQEMGQMHGVADFSRCFQDSFSKIVPGVLKLAQGKSMIEGHYMDARKEAIAESFCDMDFRAALVLLPVIFREKVDKYITIGQGEPATPYPTVQILGASDWKRIFTEKRIFSTVKIEGSEICRAVGVEDGILSAFSAYFVYNIAYPSHSRNTLLFLQRHVLKVSAPGDKPLPTAVVRIINLLS</sequence>
<proteinExistence type="predicted"/>
<comment type="caution">
    <text evidence="1">The sequence shown here is derived from an EMBL/GenBank/DDBJ whole genome shotgun (WGS) entry which is preliminary data.</text>
</comment>
<keyword evidence="2" id="KW-1185">Reference proteome</keyword>
<name>A0AA88QAA6_9TELE</name>
<dbReference type="AlphaFoldDB" id="A0AA88QAA6"/>
<evidence type="ECO:0008006" key="3">
    <source>
        <dbReference type="Google" id="ProtNLM"/>
    </source>
</evidence>
<dbReference type="PANTHER" id="PTHR47302:SF1">
    <property type="entry name" value="STERILE ALPHA MOTIF DOMAIN-CONTAINING PROTEIN 3"/>
    <property type="match status" value="1"/>
</dbReference>
<dbReference type="EMBL" id="JAUYZG010000005">
    <property type="protein sequence ID" value="KAK2907310.1"/>
    <property type="molecule type" value="Genomic_DNA"/>
</dbReference>
<protein>
    <recommendedName>
        <fullName evidence="3">Sterile alpha motif domain-containing protein 3-like</fullName>
    </recommendedName>
</protein>
<gene>
    <name evidence="1" type="ORF">Q8A67_006295</name>
</gene>
<reference evidence="1" key="1">
    <citation type="submission" date="2023-08" db="EMBL/GenBank/DDBJ databases">
        <title>Chromosome-level Genome Assembly of mud carp (Cirrhinus molitorella).</title>
        <authorList>
            <person name="Liu H."/>
        </authorList>
    </citation>
    <scope>NUCLEOTIDE SEQUENCE</scope>
    <source>
        <strain evidence="1">Prfri</strain>
        <tissue evidence="1">Muscle</tissue>
    </source>
</reference>
<evidence type="ECO:0000313" key="2">
    <source>
        <dbReference type="Proteomes" id="UP001187343"/>
    </source>
</evidence>